<dbReference type="InterPro" id="IPR001800">
    <property type="entry name" value="Lipoprotein_OspC"/>
</dbReference>
<geneLocation type="plasmid" evidence="9">
    <name>unnamed</name>
</geneLocation>
<evidence type="ECO:0000256" key="4">
    <source>
        <dbReference type="ARBA" id="ARBA00022729"/>
    </source>
</evidence>
<dbReference type="SUPFAM" id="SSF63515">
    <property type="entry name" value="Outer surface protein C (OspC)"/>
    <property type="match status" value="1"/>
</dbReference>
<evidence type="ECO:0000256" key="1">
    <source>
        <dbReference type="ARBA" id="ARBA00003932"/>
    </source>
</evidence>
<keyword evidence="5" id="KW-0472">Membrane</keyword>
<evidence type="ECO:0000256" key="8">
    <source>
        <dbReference type="ARBA" id="ARBA00023288"/>
    </source>
</evidence>
<evidence type="ECO:0000256" key="3">
    <source>
        <dbReference type="ARBA" id="ARBA00008719"/>
    </source>
</evidence>
<keyword evidence="8" id="KW-0449">Lipoprotein</keyword>
<comment type="similarity">
    <text evidence="3">Belongs to the variable small protein (Vsp) family.</text>
</comment>
<keyword evidence="7" id="KW-0998">Cell outer membrane</keyword>
<sequence length="155" mass="15917">MVKSIDELAKGIKKKIGANGLADDANANAHYTPLLAGAYSVAVAIEEKSAKLKVTESINFKDLSEKVQGVVSVSKEFTAKLKAENAVLGLANGAATDTNAKKAIDKSDSTGDKGVSELIKLNTAIDGLLKAANEAVEAAIKELTAPAKPAAPVKS</sequence>
<evidence type="ECO:0000256" key="7">
    <source>
        <dbReference type="ARBA" id="ARBA00023237"/>
    </source>
</evidence>
<name>W5SB60_9SPIR</name>
<reference evidence="9" key="1">
    <citation type="submission" date="2013-02" db="EMBL/GenBank/DDBJ databases">
        <title>Comparative genomics of Borrelia species.</title>
        <authorList>
            <person name="Schwan T.G."/>
            <person name="Raffel S.J."/>
            <person name="Porcella S.F."/>
        </authorList>
    </citation>
    <scope>NUCLEOTIDE SEQUENCE</scope>
    <source>
        <strain evidence="9">YOR</strain>
        <plasmid evidence="9">unnamed</plasmid>
    </source>
</reference>
<evidence type="ECO:0000256" key="6">
    <source>
        <dbReference type="ARBA" id="ARBA00023139"/>
    </source>
</evidence>
<organism evidence="9">
    <name type="scientific">Borrelia nietonii YOR</name>
    <dbReference type="NCBI Taxonomy" id="1293576"/>
    <lineage>
        <taxon>Bacteria</taxon>
        <taxon>Pseudomonadati</taxon>
        <taxon>Spirochaetota</taxon>
        <taxon>Spirochaetia</taxon>
        <taxon>Spirochaetales</taxon>
        <taxon>Borreliaceae</taxon>
        <taxon>Borrelia</taxon>
        <taxon>Borrelia nietonii</taxon>
    </lineage>
</organism>
<comment type="function">
    <text evidence="1">The Vlp and Vsp proteins are antigenically distinct proteins, only one vlp or vsp gene is transcriptionally active at any one time. Switching between these genes is a mechanism of host immune response evasion.</text>
</comment>
<evidence type="ECO:0000256" key="5">
    <source>
        <dbReference type="ARBA" id="ARBA00023136"/>
    </source>
</evidence>
<comment type="subcellular location">
    <subcellularLocation>
        <location evidence="2">Cell outer membrane</location>
        <topology evidence="2">Lipid-anchor</topology>
    </subcellularLocation>
</comment>
<keyword evidence="6" id="KW-0564">Palmitate</keyword>
<protein>
    <submittedName>
        <fullName evidence="9">Variable outer membrane protein</fullName>
    </submittedName>
</protein>
<keyword evidence="9" id="KW-0614">Plasmid</keyword>
<evidence type="ECO:0000313" key="9">
    <source>
        <dbReference type="EMBL" id="AHH04170.1"/>
    </source>
</evidence>
<dbReference type="HOGENOM" id="CLU_089887_2_0_12"/>
<evidence type="ECO:0000256" key="2">
    <source>
        <dbReference type="ARBA" id="ARBA00004459"/>
    </source>
</evidence>
<gene>
    <name evidence="9" type="ORF">BHY_1219</name>
</gene>
<dbReference type="GO" id="GO:0009279">
    <property type="term" value="C:cell outer membrane"/>
    <property type="evidence" value="ECO:0007669"/>
    <property type="project" value="UniProtKB-SubCell"/>
</dbReference>
<dbReference type="Gene3D" id="1.20.120.240">
    <property type="entry name" value="Lipoprotein, type 6"/>
    <property type="match status" value="1"/>
</dbReference>
<keyword evidence="4" id="KW-0732">Signal</keyword>
<dbReference type="Pfam" id="PF01441">
    <property type="entry name" value="Lipoprotein_6"/>
    <property type="match status" value="1"/>
</dbReference>
<dbReference type="InterPro" id="IPR036437">
    <property type="entry name" value="OspC-like_sf"/>
</dbReference>
<dbReference type="EMBL" id="CP004160">
    <property type="protein sequence ID" value="AHH04170.1"/>
    <property type="molecule type" value="Genomic_DNA"/>
</dbReference>
<proteinExistence type="inferred from homology"/>
<dbReference type="AlphaFoldDB" id="W5SB60"/>
<accession>W5SB60</accession>